<dbReference type="InterPro" id="IPR003690">
    <property type="entry name" value="MTERF"/>
</dbReference>
<feature type="non-terminal residue" evidence="3">
    <location>
        <position position="1"/>
    </location>
</feature>
<evidence type="ECO:0000313" key="4">
    <source>
        <dbReference type="Proteomes" id="UP001151699"/>
    </source>
</evidence>
<gene>
    <name evidence="3" type="primary">mTTF_2</name>
    <name evidence="3" type="ORF">Bhyg_16177</name>
</gene>
<dbReference type="GO" id="GO:0003676">
    <property type="term" value="F:nucleic acid binding"/>
    <property type="evidence" value="ECO:0007669"/>
    <property type="project" value="InterPro"/>
</dbReference>
<dbReference type="EMBL" id="WJQU01003328">
    <property type="protein sequence ID" value="KAJ6625704.1"/>
    <property type="molecule type" value="Genomic_DNA"/>
</dbReference>
<protein>
    <submittedName>
        <fullName evidence="3">Transcription termination factor, mitochondrial</fullName>
    </submittedName>
</protein>
<keyword evidence="2" id="KW-0809">Transit peptide</keyword>
<sequence length="578" mass="66977">MLFLRRTNVFFSPRIFPFLSQLYSLSTNSKKPAVLTDISQILSCSEETARNVCKTFPTTQSLTSVTQIKENVNFLIDSGTSKDVINANLNLLAMENGVLQRKLQIIKRMQPRHIDDFIPLLDIKEPILEHIAAKAKAERKIVPDNNRIYYLSKELQLPPSTVSKCFSKYNAIFFTPFNFVQKKLNILLDYDVGGEQILRSLYIFECAHRRIISRLEDLSSVGLYEVKLWYFKCSDEEFKKVLATKVTDARPMPVKLAHILKKRNLEKSLILSELNLLLQCDDKLSAQIYYDFVNTIEDLSLAKENMKLFTDYGLNVELIRRNFVVLTLPKDQIIDNIELIGKMRPNAIEDFLPLVQVDTWLLKNFVNVNNRRNEMHPIYFFSEKLNIPPSIVSKTFAEHATILFRDSDGLKKKLDLLLSYNVRPETILRSPSTFWSSLEFIENRLQSLRSKGIENISSWMLVRDETTMEKVAARVVEEKQSLGDSNEIIDYLAKRLNWDKATEERVLRYHPPLAKCSVVKVKKHLDYLLNETHFTVDDINSNPAVFRSNLNELKLRINELREIGVVPKKLYTISLSQN</sequence>
<dbReference type="OrthoDB" id="75923at2759"/>
<comment type="similarity">
    <text evidence="1">Belongs to the mTERF family.</text>
</comment>
<dbReference type="GO" id="GO:0005759">
    <property type="term" value="C:mitochondrial matrix"/>
    <property type="evidence" value="ECO:0007669"/>
    <property type="project" value="TreeGrafter"/>
</dbReference>
<evidence type="ECO:0000256" key="1">
    <source>
        <dbReference type="ARBA" id="ARBA00007692"/>
    </source>
</evidence>
<dbReference type="Proteomes" id="UP001151699">
    <property type="component" value="Unassembled WGS sequence"/>
</dbReference>
<dbReference type="PANTHER" id="PTHR15437:SF6">
    <property type="entry name" value="TRANSCRIPTION TERMINATION FACTOR, MITOCHONDRIAL"/>
    <property type="match status" value="1"/>
</dbReference>
<organism evidence="3 4">
    <name type="scientific">Pseudolycoriella hygida</name>
    <dbReference type="NCBI Taxonomy" id="35572"/>
    <lineage>
        <taxon>Eukaryota</taxon>
        <taxon>Metazoa</taxon>
        <taxon>Ecdysozoa</taxon>
        <taxon>Arthropoda</taxon>
        <taxon>Hexapoda</taxon>
        <taxon>Insecta</taxon>
        <taxon>Pterygota</taxon>
        <taxon>Neoptera</taxon>
        <taxon>Endopterygota</taxon>
        <taxon>Diptera</taxon>
        <taxon>Nematocera</taxon>
        <taxon>Sciaroidea</taxon>
        <taxon>Sciaridae</taxon>
        <taxon>Pseudolycoriella</taxon>
    </lineage>
</organism>
<dbReference type="GO" id="GO:0006393">
    <property type="term" value="P:termination of mitochondrial transcription"/>
    <property type="evidence" value="ECO:0007669"/>
    <property type="project" value="TreeGrafter"/>
</dbReference>
<dbReference type="PANTHER" id="PTHR15437">
    <property type="entry name" value="TRANSCRIPTION TERMINATION FACTOR, MITOCHONDRIAL"/>
    <property type="match status" value="1"/>
</dbReference>
<accession>A0A9Q0RUG4</accession>
<dbReference type="InterPro" id="IPR038538">
    <property type="entry name" value="MTERF_sf"/>
</dbReference>
<proteinExistence type="inferred from homology"/>
<keyword evidence="4" id="KW-1185">Reference proteome</keyword>
<comment type="caution">
    <text evidence="3">The sequence shown here is derived from an EMBL/GenBank/DDBJ whole genome shotgun (WGS) entry which is preliminary data.</text>
</comment>
<name>A0A9Q0RUG4_9DIPT</name>
<evidence type="ECO:0000313" key="3">
    <source>
        <dbReference type="EMBL" id="KAJ6625704.1"/>
    </source>
</evidence>
<evidence type="ECO:0000256" key="2">
    <source>
        <dbReference type="ARBA" id="ARBA00022946"/>
    </source>
</evidence>
<dbReference type="SMART" id="SM00733">
    <property type="entry name" value="Mterf"/>
    <property type="match status" value="4"/>
</dbReference>
<dbReference type="AlphaFoldDB" id="A0A9Q0RUG4"/>
<reference evidence="3" key="1">
    <citation type="submission" date="2022-07" db="EMBL/GenBank/DDBJ databases">
        <authorList>
            <person name="Trinca V."/>
            <person name="Uliana J.V.C."/>
            <person name="Torres T.T."/>
            <person name="Ward R.J."/>
            <person name="Monesi N."/>
        </authorList>
    </citation>
    <scope>NUCLEOTIDE SEQUENCE</scope>
    <source>
        <strain evidence="3">HSMRA1968</strain>
        <tissue evidence="3">Whole embryos</tissue>
    </source>
</reference>
<dbReference type="Gene3D" id="1.25.70.10">
    <property type="entry name" value="Transcription termination factor 3, mitochondrial"/>
    <property type="match status" value="2"/>
</dbReference>